<dbReference type="RefSeq" id="WP_041897295.1">
    <property type="nucleotide sequence ID" value="NZ_CP010086.2"/>
</dbReference>
<proteinExistence type="predicted"/>
<evidence type="ECO:0000259" key="4">
    <source>
        <dbReference type="PROSITE" id="PS50995"/>
    </source>
</evidence>
<sequence>MITDELLSTTFNNVSEIHNLIKKTAERNFLTEYTFTEVHCIEQIEKMEDPNVTKLSKKFEMTRGALSKIIKKLIEKGAVEIYRKPENKKEIYYKLTESGMSTFMEHEEMHKSRLERDKVIFSKLSEDEKATFVNILDKIHEQLIAELKNAGMKEYI</sequence>
<dbReference type="GO" id="GO:0003677">
    <property type="term" value="F:DNA binding"/>
    <property type="evidence" value="ECO:0007669"/>
    <property type="project" value="UniProtKB-KW"/>
</dbReference>
<accession>A0A0B5QC96</accession>
<dbReference type="Proteomes" id="UP000031866">
    <property type="component" value="Chromosome"/>
</dbReference>
<dbReference type="SUPFAM" id="SSF46785">
    <property type="entry name" value="Winged helix' DNA-binding domain"/>
    <property type="match status" value="1"/>
</dbReference>
<dbReference type="PROSITE" id="PS01117">
    <property type="entry name" value="HTH_MARR_1"/>
    <property type="match status" value="1"/>
</dbReference>
<reference evidence="6" key="1">
    <citation type="submission" date="2014-12" db="EMBL/GenBank/DDBJ databases">
        <title>Genome sequence of Clostridium beijerinckii strain 59B.</title>
        <authorList>
            <person name="Little G.T."/>
            <person name="Minton N.P."/>
        </authorList>
    </citation>
    <scope>NUCLEOTIDE SEQUENCE [LARGE SCALE GENOMIC DNA]</scope>
    <source>
        <strain evidence="6">59B</strain>
    </source>
</reference>
<dbReference type="Pfam" id="PF01047">
    <property type="entry name" value="MarR"/>
    <property type="match status" value="1"/>
</dbReference>
<protein>
    <submittedName>
        <fullName evidence="5">MarR family transcriptional regulator</fullName>
    </submittedName>
</protein>
<name>A0A0B5QC96_CLOBE</name>
<feature type="domain" description="HTH marR-type" evidence="4">
    <location>
        <begin position="1"/>
        <end position="141"/>
    </location>
</feature>
<keyword evidence="2" id="KW-0238">DNA-binding</keyword>
<organism evidence="5 6">
    <name type="scientific">Clostridium beijerinckii</name>
    <name type="common">Clostridium MP</name>
    <dbReference type="NCBI Taxonomy" id="1520"/>
    <lineage>
        <taxon>Bacteria</taxon>
        <taxon>Bacillati</taxon>
        <taxon>Bacillota</taxon>
        <taxon>Clostridia</taxon>
        <taxon>Eubacteriales</taxon>
        <taxon>Clostridiaceae</taxon>
        <taxon>Clostridium</taxon>
    </lineage>
</organism>
<gene>
    <name evidence="5" type="ORF">LF65_03271</name>
</gene>
<dbReference type="InterPro" id="IPR052067">
    <property type="entry name" value="Metal_resp_HTH_trans_reg"/>
</dbReference>
<dbReference type="PANTHER" id="PTHR35790:SF4">
    <property type="entry name" value="HTH-TYPE TRANSCRIPTIONAL REGULATOR PCHR"/>
    <property type="match status" value="1"/>
</dbReference>
<evidence type="ECO:0000256" key="3">
    <source>
        <dbReference type="ARBA" id="ARBA00023163"/>
    </source>
</evidence>
<dbReference type="InterPro" id="IPR036388">
    <property type="entry name" value="WH-like_DNA-bd_sf"/>
</dbReference>
<evidence type="ECO:0000313" key="6">
    <source>
        <dbReference type="Proteomes" id="UP000031866"/>
    </source>
</evidence>
<dbReference type="InterPro" id="IPR023187">
    <property type="entry name" value="Tscrpt_reg_MarR-type_CS"/>
</dbReference>
<dbReference type="InterPro" id="IPR036390">
    <property type="entry name" value="WH_DNA-bd_sf"/>
</dbReference>
<evidence type="ECO:0000256" key="2">
    <source>
        <dbReference type="ARBA" id="ARBA00023125"/>
    </source>
</evidence>
<dbReference type="Gene3D" id="1.10.10.10">
    <property type="entry name" value="Winged helix-like DNA-binding domain superfamily/Winged helix DNA-binding domain"/>
    <property type="match status" value="1"/>
</dbReference>
<dbReference type="AlphaFoldDB" id="A0A0B5QC96"/>
<keyword evidence="1" id="KW-0805">Transcription regulation</keyword>
<keyword evidence="3" id="KW-0804">Transcription</keyword>
<evidence type="ECO:0000256" key="1">
    <source>
        <dbReference type="ARBA" id="ARBA00023015"/>
    </source>
</evidence>
<dbReference type="PANTHER" id="PTHR35790">
    <property type="entry name" value="HTH-TYPE TRANSCRIPTIONAL REGULATOR PCHR"/>
    <property type="match status" value="1"/>
</dbReference>
<dbReference type="EMBL" id="CP010086">
    <property type="protein sequence ID" value="AJG99834.1"/>
    <property type="molecule type" value="Genomic_DNA"/>
</dbReference>
<dbReference type="InterPro" id="IPR000835">
    <property type="entry name" value="HTH_MarR-typ"/>
</dbReference>
<dbReference type="GO" id="GO:0003700">
    <property type="term" value="F:DNA-binding transcription factor activity"/>
    <property type="evidence" value="ECO:0007669"/>
    <property type="project" value="InterPro"/>
</dbReference>
<dbReference type="OrthoDB" id="5358347at2"/>
<dbReference type="STRING" id="1520.LF65_03271"/>
<dbReference type="SMART" id="SM00347">
    <property type="entry name" value="HTH_MARR"/>
    <property type="match status" value="1"/>
</dbReference>
<evidence type="ECO:0000313" key="5">
    <source>
        <dbReference type="EMBL" id="AJG99834.1"/>
    </source>
</evidence>
<dbReference type="PROSITE" id="PS50995">
    <property type="entry name" value="HTH_MARR_2"/>
    <property type="match status" value="1"/>
</dbReference>
<dbReference type="KEGG" id="cbei:LF65_03271"/>